<keyword evidence="4" id="KW-0732">Signal</keyword>
<dbReference type="Gene3D" id="2.60.40.10">
    <property type="entry name" value="Immunoglobulins"/>
    <property type="match status" value="1"/>
</dbReference>
<dbReference type="InterPro" id="IPR014718">
    <property type="entry name" value="GH-type_carb-bd"/>
</dbReference>
<dbReference type="Gene3D" id="2.70.98.10">
    <property type="match status" value="1"/>
</dbReference>
<gene>
    <name evidence="7" type="ORF">J2739_004980</name>
</gene>
<comment type="similarity">
    <text evidence="3">Belongs to the OpgD/OpgG family.</text>
</comment>
<evidence type="ECO:0000256" key="3">
    <source>
        <dbReference type="ARBA" id="ARBA00009284"/>
    </source>
</evidence>
<evidence type="ECO:0000256" key="2">
    <source>
        <dbReference type="ARBA" id="ARBA00005001"/>
    </source>
</evidence>
<dbReference type="Proteomes" id="UP001184230">
    <property type="component" value="Unassembled WGS sequence"/>
</dbReference>
<protein>
    <submittedName>
        <fullName evidence="7">Glucans biosynthesis protein</fullName>
    </submittedName>
</protein>
<dbReference type="InterPro" id="IPR014756">
    <property type="entry name" value="Ig_E-set"/>
</dbReference>
<evidence type="ECO:0000259" key="6">
    <source>
        <dbReference type="Pfam" id="PF04349"/>
    </source>
</evidence>
<evidence type="ECO:0000313" key="8">
    <source>
        <dbReference type="Proteomes" id="UP001184230"/>
    </source>
</evidence>
<reference evidence="7 8" key="1">
    <citation type="submission" date="2023-07" db="EMBL/GenBank/DDBJ databases">
        <title>Sorghum-associated microbial communities from plants grown in Nebraska, USA.</title>
        <authorList>
            <person name="Schachtman D."/>
        </authorList>
    </citation>
    <scope>NUCLEOTIDE SEQUENCE [LARGE SCALE GENOMIC DNA]</scope>
    <source>
        <strain evidence="7 8">DS1781</strain>
    </source>
</reference>
<comment type="pathway">
    <text evidence="2">Glycan metabolism; osmoregulated periplasmic glucan (OPG) biosynthesis.</text>
</comment>
<dbReference type="SUPFAM" id="SSF74650">
    <property type="entry name" value="Galactose mutarotase-like"/>
    <property type="match status" value="1"/>
</dbReference>
<dbReference type="PANTHER" id="PTHR30504">
    <property type="entry name" value="GLUCANS BIOSYNTHESIS PROTEIN"/>
    <property type="match status" value="1"/>
</dbReference>
<dbReference type="InterPro" id="IPR014438">
    <property type="entry name" value="Glucan_biosyn_MdoG/MdoD"/>
</dbReference>
<sequence>MAPAAWAAELQPLGSPGKFDYAWLKGAARDLAHTPYRPHGKALPRDVAALDWDQYQAIRFKPDHALWADERLRFRIRLFHLGLFFKRPVRMFELAGGQAQELAYNPAMFDYGRSGLDGARQPRDLGFAGFRVHVAPDFDRDVAAFLGASYFRAVGAERQYGLSARGLAVDTALGHDEDFPDFTDFWFERPAPGANSVVVYAMLDSPSITGAYRFAITPGELLTMEVDAALYPRRQIERLGIAACTSMFHVGENDRRTARDWRPEIHDSDGLAMHRGNGEWIWRPLVNPATLRFSSFVDKDPEGFGLMQRDRNFDHYQDDGAFYEKRPSLWVQPKGAWGEGAVQLVEIPTVDETFDNVVAFWNPAQKPQRGQELLYGYRLYWGATAPVRPALATCVATRTGIGGTVGRKPQHWSWRFVVDFAGGQLARIDPKTTTIEPVITASSGSIELKSARPLASVNGVRATFDAVPPPRSGPVTLRLFLRADGQALSETWLYEWTPPAPADRKLAPA</sequence>
<dbReference type="InterPro" id="IPR011013">
    <property type="entry name" value="Gal_mutarotase_sf_dom"/>
</dbReference>
<evidence type="ECO:0000313" key="7">
    <source>
        <dbReference type="EMBL" id="MDR6539184.1"/>
    </source>
</evidence>
<keyword evidence="5" id="KW-0574">Periplasm</keyword>
<evidence type="ECO:0000256" key="5">
    <source>
        <dbReference type="ARBA" id="ARBA00022764"/>
    </source>
</evidence>
<feature type="domain" description="Glucan biosynthesis periplasmic MdoG C-terminal" evidence="6">
    <location>
        <begin position="19"/>
        <end position="496"/>
    </location>
</feature>
<comment type="subcellular location">
    <subcellularLocation>
        <location evidence="1">Periplasm</location>
    </subcellularLocation>
</comment>
<proteinExistence type="inferred from homology"/>
<name>A0ABU1NL44_9BURK</name>
<dbReference type="InterPro" id="IPR007444">
    <property type="entry name" value="Glucan_biosyn_MdoG_C"/>
</dbReference>
<keyword evidence="8" id="KW-1185">Reference proteome</keyword>
<accession>A0ABU1NL44</accession>
<evidence type="ECO:0000256" key="4">
    <source>
        <dbReference type="ARBA" id="ARBA00022729"/>
    </source>
</evidence>
<dbReference type="Pfam" id="PF04349">
    <property type="entry name" value="MdoG"/>
    <property type="match status" value="1"/>
</dbReference>
<dbReference type="InterPro" id="IPR013783">
    <property type="entry name" value="Ig-like_fold"/>
</dbReference>
<dbReference type="EMBL" id="JAVDRF010000015">
    <property type="protein sequence ID" value="MDR6539184.1"/>
    <property type="molecule type" value="Genomic_DNA"/>
</dbReference>
<dbReference type="PANTHER" id="PTHR30504:SF3">
    <property type="entry name" value="GLUCANS BIOSYNTHESIS PROTEIN D"/>
    <property type="match status" value="1"/>
</dbReference>
<comment type="caution">
    <text evidence="7">The sequence shown here is derived from an EMBL/GenBank/DDBJ whole genome shotgun (WGS) entry which is preliminary data.</text>
</comment>
<dbReference type="SUPFAM" id="SSF81296">
    <property type="entry name" value="E set domains"/>
    <property type="match status" value="1"/>
</dbReference>
<evidence type="ECO:0000256" key="1">
    <source>
        <dbReference type="ARBA" id="ARBA00004418"/>
    </source>
</evidence>
<organism evidence="7 8">
    <name type="scientific">Variovorax soli</name>
    <dbReference type="NCBI Taxonomy" id="376815"/>
    <lineage>
        <taxon>Bacteria</taxon>
        <taxon>Pseudomonadati</taxon>
        <taxon>Pseudomonadota</taxon>
        <taxon>Betaproteobacteria</taxon>
        <taxon>Burkholderiales</taxon>
        <taxon>Comamonadaceae</taxon>
        <taxon>Variovorax</taxon>
    </lineage>
</organism>
<dbReference type="PIRSF" id="PIRSF006281">
    <property type="entry name" value="MdoG"/>
    <property type="match status" value="1"/>
</dbReference>